<keyword evidence="3" id="KW-1185">Reference proteome</keyword>
<sequence length="377" mass="43876">MSAMIYPIPKDAPRKRRLSAEEMKNHPIYDRFAHIKTKRVKELGFMSHLIPELQRQIVQLKRQQTSQLSWEDVTQALKDDTLEQVRDNRTLRQEIEINAHICGYLQTWLAHVHPAAMSPNYVVDNWRHSSLFKGDESARQVGFKWITRQAYHNTERVLSTVSFPSPTADSFIDVRTIVTEANAVVLQVATQHIVSYPMELVADAYWQAEKTFGEFMFKGQYTPPTIIASLHDDVDYTHEEVGTDEQRISDKVLMGRFCDDHRMVCVIRSVMNDEVYPLAANAWTTDTRQWTVVERLGPEITRVRMYYSIDHPCTTEGYVPLWEYARAMGVRGIDDAEVIERLKMNREQRHVRSRGLFAQHFNNTLQTMADTRDEQSI</sequence>
<dbReference type="EMBL" id="VJMH01006392">
    <property type="protein sequence ID" value="KAF0690121.1"/>
    <property type="molecule type" value="Genomic_DNA"/>
</dbReference>
<dbReference type="EMBL" id="CAADRA010006413">
    <property type="protein sequence ID" value="VFT95182.1"/>
    <property type="molecule type" value="Genomic_DNA"/>
</dbReference>
<dbReference type="OrthoDB" id="60278at2759"/>
<gene>
    <name evidence="2" type="primary">Aste57867_18446</name>
    <name evidence="1" type="ORF">As57867_018384</name>
    <name evidence="2" type="ORF">ASTE57867_18446</name>
</gene>
<name>A0A485LAZ5_9STRA</name>
<dbReference type="AlphaFoldDB" id="A0A485LAZ5"/>
<accession>A0A485LAZ5</accession>
<dbReference type="Proteomes" id="UP000332933">
    <property type="component" value="Unassembled WGS sequence"/>
</dbReference>
<reference evidence="2 3" key="1">
    <citation type="submission" date="2019-03" db="EMBL/GenBank/DDBJ databases">
        <authorList>
            <person name="Gaulin E."/>
            <person name="Dumas B."/>
        </authorList>
    </citation>
    <scope>NUCLEOTIDE SEQUENCE [LARGE SCALE GENOMIC DNA]</scope>
    <source>
        <strain evidence="2">CBS 568.67</strain>
    </source>
</reference>
<evidence type="ECO:0000313" key="2">
    <source>
        <dbReference type="EMBL" id="VFT95182.1"/>
    </source>
</evidence>
<evidence type="ECO:0000313" key="3">
    <source>
        <dbReference type="Proteomes" id="UP000332933"/>
    </source>
</evidence>
<organism evidence="2 3">
    <name type="scientific">Aphanomyces stellatus</name>
    <dbReference type="NCBI Taxonomy" id="120398"/>
    <lineage>
        <taxon>Eukaryota</taxon>
        <taxon>Sar</taxon>
        <taxon>Stramenopiles</taxon>
        <taxon>Oomycota</taxon>
        <taxon>Saprolegniomycetes</taxon>
        <taxon>Saprolegniales</taxon>
        <taxon>Verrucalvaceae</taxon>
        <taxon>Aphanomyces</taxon>
    </lineage>
</organism>
<protein>
    <submittedName>
        <fullName evidence="2">Aste57867_18446 protein</fullName>
    </submittedName>
</protein>
<reference evidence="1" key="2">
    <citation type="submission" date="2019-06" db="EMBL/GenBank/DDBJ databases">
        <title>Genomics analysis of Aphanomyces spp. identifies a new class of oomycete effector associated with host adaptation.</title>
        <authorList>
            <person name="Gaulin E."/>
        </authorList>
    </citation>
    <scope>NUCLEOTIDE SEQUENCE</scope>
    <source>
        <strain evidence="1">CBS 578.67</strain>
    </source>
</reference>
<proteinExistence type="predicted"/>
<evidence type="ECO:0000313" key="1">
    <source>
        <dbReference type="EMBL" id="KAF0690121.1"/>
    </source>
</evidence>